<evidence type="ECO:0000313" key="3">
    <source>
        <dbReference type="Proteomes" id="UP000001997"/>
    </source>
</evidence>
<feature type="compositionally biased region" description="Polar residues" evidence="1">
    <location>
        <begin position="152"/>
        <end position="164"/>
    </location>
</feature>
<dbReference type="EMBL" id="CH408155">
    <property type="protein sequence ID" value="EDK36685.2"/>
    <property type="molecule type" value="Genomic_DNA"/>
</dbReference>
<feature type="compositionally biased region" description="Basic and acidic residues" evidence="1">
    <location>
        <begin position="102"/>
        <end position="112"/>
    </location>
</feature>
<dbReference type="GeneID" id="5129081"/>
<dbReference type="RefSeq" id="XP_001487406.2">
    <property type="nucleotide sequence ID" value="XM_001487356.1"/>
</dbReference>
<dbReference type="AlphaFoldDB" id="A5DBX8"/>
<reference evidence="2 3" key="1">
    <citation type="journal article" date="2009" name="Nature">
        <title>Evolution of pathogenicity and sexual reproduction in eight Candida genomes.</title>
        <authorList>
            <person name="Butler G."/>
            <person name="Rasmussen M.D."/>
            <person name="Lin M.F."/>
            <person name="Santos M.A."/>
            <person name="Sakthikumar S."/>
            <person name="Munro C.A."/>
            <person name="Rheinbay E."/>
            <person name="Grabherr M."/>
            <person name="Forche A."/>
            <person name="Reedy J.L."/>
            <person name="Agrafioti I."/>
            <person name="Arnaud M.B."/>
            <person name="Bates S."/>
            <person name="Brown A.J."/>
            <person name="Brunke S."/>
            <person name="Costanzo M.C."/>
            <person name="Fitzpatrick D.A."/>
            <person name="de Groot P.W."/>
            <person name="Harris D."/>
            <person name="Hoyer L.L."/>
            <person name="Hube B."/>
            <person name="Klis F.M."/>
            <person name="Kodira C."/>
            <person name="Lennard N."/>
            <person name="Logue M.E."/>
            <person name="Martin R."/>
            <person name="Neiman A.M."/>
            <person name="Nikolaou E."/>
            <person name="Quail M.A."/>
            <person name="Quinn J."/>
            <person name="Santos M.C."/>
            <person name="Schmitzberger F.F."/>
            <person name="Sherlock G."/>
            <person name="Shah P."/>
            <person name="Silverstein K.A."/>
            <person name="Skrzypek M.S."/>
            <person name="Soll D."/>
            <person name="Staggs R."/>
            <person name="Stansfield I."/>
            <person name="Stumpf M.P."/>
            <person name="Sudbery P.E."/>
            <person name="Srikantha T."/>
            <person name="Zeng Q."/>
            <person name="Berman J."/>
            <person name="Berriman M."/>
            <person name="Heitman J."/>
            <person name="Gow N.A."/>
            <person name="Lorenz M.C."/>
            <person name="Birren B.W."/>
            <person name="Kellis M."/>
            <person name="Cuomo C.A."/>
        </authorList>
    </citation>
    <scope>NUCLEOTIDE SEQUENCE [LARGE SCALE GENOMIC DNA]</scope>
    <source>
        <strain evidence="3">ATCC 6260 / CBS 566 / DSM 6381 / JCM 1539 / NBRC 10279 / NRRL Y-324</strain>
    </source>
</reference>
<gene>
    <name evidence="2" type="ORF">PGUG_00783</name>
</gene>
<dbReference type="KEGG" id="pgu:PGUG_00783"/>
<evidence type="ECO:0008006" key="4">
    <source>
        <dbReference type="Google" id="ProtNLM"/>
    </source>
</evidence>
<feature type="compositionally biased region" description="Basic and acidic residues" evidence="1">
    <location>
        <begin position="46"/>
        <end position="86"/>
    </location>
</feature>
<evidence type="ECO:0000313" key="2">
    <source>
        <dbReference type="EMBL" id="EDK36685.2"/>
    </source>
</evidence>
<dbReference type="InParanoid" id="A5DBX8"/>
<keyword evidence="3" id="KW-1185">Reference proteome</keyword>
<dbReference type="OrthoDB" id="4024575at2759"/>
<dbReference type="HOGENOM" id="CLU_1310539_0_0_1"/>
<accession>A5DBX8</accession>
<evidence type="ECO:0000256" key="1">
    <source>
        <dbReference type="SAM" id="MobiDB-lite"/>
    </source>
</evidence>
<sequence>MKFQLRKGNASSGKKGEGEAQVVASSGGSAKQALFNESGSESEDEFTAKIERKRQKVEEKVAQESHDWDLVSKRETTKESGLEKAQKSQGSKYMEGILNAKKQREKDEAENRQKLLEKQISRNSDMVVFESIKYREQMLGGTAQVKHRESTDTYGSQSHSNENLPVTEPDSQDVSSSLLEHIKEMIKSKVSPEELVAYKERYFQRIGQKT</sequence>
<dbReference type="OMA" id="VKHREST"/>
<protein>
    <recommendedName>
        <fullName evidence="4">Nuclear speckle splicing regulatory protein 1 N-terminal domain-containing protein</fullName>
    </recommendedName>
</protein>
<dbReference type="Proteomes" id="UP000001997">
    <property type="component" value="Unassembled WGS sequence"/>
</dbReference>
<feature type="region of interest" description="Disordered" evidence="1">
    <location>
        <begin position="1"/>
        <end position="112"/>
    </location>
</feature>
<feature type="compositionally biased region" description="Polar residues" evidence="1">
    <location>
        <begin position="23"/>
        <end position="39"/>
    </location>
</feature>
<proteinExistence type="predicted"/>
<feature type="region of interest" description="Disordered" evidence="1">
    <location>
        <begin position="140"/>
        <end position="175"/>
    </location>
</feature>
<name>A5DBX8_PICGU</name>
<organism evidence="2 3">
    <name type="scientific">Meyerozyma guilliermondii (strain ATCC 6260 / CBS 566 / DSM 6381 / JCM 1539 / NBRC 10279 / NRRL Y-324)</name>
    <name type="common">Yeast</name>
    <name type="synonym">Candida guilliermondii</name>
    <dbReference type="NCBI Taxonomy" id="294746"/>
    <lineage>
        <taxon>Eukaryota</taxon>
        <taxon>Fungi</taxon>
        <taxon>Dikarya</taxon>
        <taxon>Ascomycota</taxon>
        <taxon>Saccharomycotina</taxon>
        <taxon>Pichiomycetes</taxon>
        <taxon>Debaryomycetaceae</taxon>
        <taxon>Meyerozyma</taxon>
    </lineage>
</organism>